<evidence type="ECO:0000313" key="2">
    <source>
        <dbReference type="EMBL" id="QOL19287.1"/>
    </source>
</evidence>
<name>A0A7L9RRP9_9PROT</name>
<accession>A0A7L9RRP9</accession>
<dbReference type="InterPro" id="IPR028082">
    <property type="entry name" value="Peripla_BP_I"/>
</dbReference>
<keyword evidence="3" id="KW-1185">Reference proteome</keyword>
<proteinExistence type="predicted"/>
<gene>
    <name evidence="2" type="ORF">CPBP_00036</name>
</gene>
<dbReference type="SUPFAM" id="SSF53822">
    <property type="entry name" value="Periplasmic binding protein-like I"/>
    <property type="match status" value="1"/>
</dbReference>
<evidence type="ECO:0000256" key="1">
    <source>
        <dbReference type="SAM" id="SignalP"/>
    </source>
</evidence>
<keyword evidence="1" id="KW-0732">Signal</keyword>
<dbReference type="EMBL" id="CP054719">
    <property type="protein sequence ID" value="QOL19287.1"/>
    <property type="molecule type" value="Genomic_DNA"/>
</dbReference>
<sequence length="317" mass="34364">MFRHLATVLISLTLTLTSIFSAPFKVAIANLGPHQSLIDVVNGIESKAKDLGLDVTFDIQHVNFDMTQIPKMLTAFKAKKPDILITITTSVTQHAKTIFRGTSIPIVFAAITDPVEAKLLVSKSAPTDTMTGVSDQQDAASIIGFMKHHLPCLKRIGIPYAQNEANDRALLESFKAAAKDIDIVPIPVDNLQDLPHRIRAATPSVDALYVGPSNMIQPALPVIVQQANRANVPIFNFNEAAVTSHQALGSFSVSYVRLGHAVAMIIKELMDKKPISSIAPIYPKAVDHYGVISSTVAKRLKISLPPKSYPNVTYVGQ</sequence>
<evidence type="ECO:0000313" key="3">
    <source>
        <dbReference type="Proteomes" id="UP000594001"/>
    </source>
</evidence>
<dbReference type="PANTHER" id="PTHR35271:SF1">
    <property type="entry name" value="ABC TRANSPORTER, SUBSTRATE-BINDING LIPOPROTEIN"/>
    <property type="match status" value="1"/>
</dbReference>
<feature type="signal peptide" evidence="1">
    <location>
        <begin position="1"/>
        <end position="21"/>
    </location>
</feature>
<dbReference type="Gene3D" id="3.40.50.2300">
    <property type="match status" value="2"/>
</dbReference>
<dbReference type="Pfam" id="PF04392">
    <property type="entry name" value="ABC_sub_bind"/>
    <property type="match status" value="1"/>
</dbReference>
<dbReference type="RefSeq" id="WP_350332044.1">
    <property type="nucleotide sequence ID" value="NZ_CP054719.1"/>
</dbReference>
<dbReference type="KEGG" id="pbal:CPBP_00036"/>
<dbReference type="AlphaFoldDB" id="A0A7L9RRP9"/>
<dbReference type="PANTHER" id="PTHR35271">
    <property type="entry name" value="ABC TRANSPORTER, SUBSTRATE-BINDING LIPOPROTEIN-RELATED"/>
    <property type="match status" value="1"/>
</dbReference>
<protein>
    <submittedName>
        <fullName evidence="2">ABC transporter</fullName>
    </submittedName>
</protein>
<dbReference type="CDD" id="cd06325">
    <property type="entry name" value="PBP1_ABC_unchar_transporter"/>
    <property type="match status" value="1"/>
</dbReference>
<dbReference type="Proteomes" id="UP000594001">
    <property type="component" value="Chromosome"/>
</dbReference>
<dbReference type="InterPro" id="IPR007487">
    <property type="entry name" value="ABC_transpt-TYRBP-like"/>
</dbReference>
<reference evidence="2 3" key="1">
    <citation type="submission" date="2020-06" db="EMBL/GenBank/DDBJ databases">
        <title>The endosymbiont of the kinetoplastid Bodo saltans is a Paracaedibacter-like alpha-proteobacterium possessing a putative toxin-antitoxin system.</title>
        <authorList>
            <person name="Midha S."/>
            <person name="Rigden D.J."/>
            <person name="Siozios S."/>
            <person name="Hurst G.D.D."/>
            <person name="Jackson A.P."/>
        </authorList>
    </citation>
    <scope>NUCLEOTIDE SEQUENCE [LARGE SCALE GENOMIC DNA]</scope>
    <source>
        <strain evidence="2">Lake Konstanz</strain>
    </source>
</reference>
<organism evidence="2 3">
    <name type="scientific">Candidatus Bodocaedibacter vickermanii</name>
    <dbReference type="NCBI Taxonomy" id="2741701"/>
    <lineage>
        <taxon>Bacteria</taxon>
        <taxon>Pseudomonadati</taxon>
        <taxon>Pseudomonadota</taxon>
        <taxon>Alphaproteobacteria</taxon>
        <taxon>Holosporales</taxon>
        <taxon>Candidatus Paracaedibacteraceae</taxon>
        <taxon>Candidatus Bodocaedibacter</taxon>
    </lineage>
</organism>
<feature type="chain" id="PRO_5032532239" evidence="1">
    <location>
        <begin position="22"/>
        <end position="317"/>
    </location>
</feature>